<gene>
    <name evidence="13" type="primary">tkt_2</name>
    <name evidence="13" type="ORF">GCM10009107_22150</name>
</gene>
<keyword evidence="14" id="KW-1185">Reference proteome</keyword>
<evidence type="ECO:0000256" key="3">
    <source>
        <dbReference type="ARBA" id="ARBA00013152"/>
    </source>
</evidence>
<dbReference type="SUPFAM" id="SSF52922">
    <property type="entry name" value="TK C-terminal domain-like"/>
    <property type="match status" value="1"/>
</dbReference>
<evidence type="ECO:0000256" key="7">
    <source>
        <dbReference type="ARBA" id="ARBA00022842"/>
    </source>
</evidence>
<dbReference type="CDD" id="cd02012">
    <property type="entry name" value="TPP_TK"/>
    <property type="match status" value="1"/>
</dbReference>
<keyword evidence="6 11" id="KW-0106">Calcium</keyword>
<sequence length="691" mass="73872">MTMNPTSVASGANALRATCANALRVLAMDAVQAANSGHPGMPMGMADIAEALWRHHLKHDPADPQWMDRDRFVVSNGHGSMLLYALLHLSGYALPMAELKRFRQLHSLTPGHPEVGVTPGVETTTGPLGQGIANAVGMALAEKLLADEFNRPGHAVVDHRTYVFLGDGCLMEGLSHEACSLAGTWGLRKLVAFYDDNGISIDGDVKGWFGDDTPGRFEAYGWTVIRAVDGHDFDALDRAIAAAHASEKPVLICCRTRIGQGSPNRAGTAKAHGEALGAAEIALTREALGWTAAPFEIPAPVAQAWSALARGAAAHGEWRERFAAYERAYPDLARELLRRTRPAAGLSEETEAALATACADAERLRANVATRKASQDVLQEVGPATPELLGGSADLTGSNLTDWKGHRPLKGQGTGNHVHYGVREFGMAAIMNGVMLHGGFRPFGGTFLTFSDYARNGVRMSALMKLPVVYVFTHDSIGLGEDGPTHQPVEHASSLRLIPNVDVWRPADATETAVAWRETLRRTDGPGCLLLTRQALPHAGDGTRRLDAIARGAYVLRRPAGERVALLASGSEVGVALAAAELLAADGIAARVVSVPCMDVFERQDATYRRHIVPRHLVRIAIEAGSTGLWWKFVGEDGDVIGIDRFGESAPASELFRLFGITADRVAQRARSLLAGETSRTTDAAPALADR</sequence>
<dbReference type="CDD" id="cd07033">
    <property type="entry name" value="TPP_PYR_DXS_TK_like"/>
    <property type="match status" value="1"/>
</dbReference>
<evidence type="ECO:0000256" key="10">
    <source>
        <dbReference type="NCBIfam" id="TIGR00232"/>
    </source>
</evidence>
<comment type="subunit">
    <text evidence="2 11">Homodimer.</text>
</comment>
<dbReference type="PANTHER" id="PTHR43522:SF2">
    <property type="entry name" value="TRANSKETOLASE 1-RELATED"/>
    <property type="match status" value="1"/>
</dbReference>
<dbReference type="SMART" id="SM00861">
    <property type="entry name" value="Transket_pyr"/>
    <property type="match status" value="1"/>
</dbReference>
<evidence type="ECO:0000313" key="14">
    <source>
        <dbReference type="Proteomes" id="UP001500279"/>
    </source>
</evidence>
<dbReference type="InterPro" id="IPR005478">
    <property type="entry name" value="Transketolase_bac-like"/>
</dbReference>
<comment type="function">
    <text evidence="11">Catalyzes the transfer of a two-carbon ketol group from a ketose donor to an aldose acceptor, via a covalent intermediate with the cofactor thiamine pyrophosphate.</text>
</comment>
<evidence type="ECO:0000313" key="13">
    <source>
        <dbReference type="EMBL" id="GAA0750457.1"/>
    </source>
</evidence>
<dbReference type="InterPro" id="IPR049557">
    <property type="entry name" value="Transketolase_CS"/>
</dbReference>
<dbReference type="InterPro" id="IPR005475">
    <property type="entry name" value="Transketolase-like_Pyr-bd"/>
</dbReference>
<protein>
    <recommendedName>
        <fullName evidence="3 10">Transketolase</fullName>
        <ecNumber evidence="3 10">2.2.1.1</ecNumber>
    </recommendedName>
</protein>
<keyword evidence="8 11" id="KW-0786">Thiamine pyrophosphate</keyword>
<dbReference type="Gene3D" id="3.40.50.920">
    <property type="match status" value="1"/>
</dbReference>
<dbReference type="PROSITE" id="PS00802">
    <property type="entry name" value="TRANSKETOLASE_2"/>
    <property type="match status" value="1"/>
</dbReference>
<dbReference type="PROSITE" id="PS00801">
    <property type="entry name" value="TRANSKETOLASE_1"/>
    <property type="match status" value="1"/>
</dbReference>
<dbReference type="InterPro" id="IPR033247">
    <property type="entry name" value="Transketolase_fam"/>
</dbReference>
<comment type="similarity">
    <text evidence="1 11">Belongs to the transketolase family.</text>
</comment>
<proteinExistence type="inferred from homology"/>
<dbReference type="Gene3D" id="3.40.50.970">
    <property type="match status" value="2"/>
</dbReference>
<evidence type="ECO:0000256" key="6">
    <source>
        <dbReference type="ARBA" id="ARBA00022837"/>
    </source>
</evidence>
<keyword evidence="4 11" id="KW-0808">Transferase</keyword>
<evidence type="ECO:0000256" key="4">
    <source>
        <dbReference type="ARBA" id="ARBA00022679"/>
    </source>
</evidence>
<dbReference type="InterPro" id="IPR009014">
    <property type="entry name" value="Transketo_C/PFOR_II"/>
</dbReference>
<dbReference type="Pfam" id="PF02779">
    <property type="entry name" value="Transket_pyr"/>
    <property type="match status" value="1"/>
</dbReference>
<dbReference type="Proteomes" id="UP001500279">
    <property type="component" value="Unassembled WGS sequence"/>
</dbReference>
<evidence type="ECO:0000256" key="8">
    <source>
        <dbReference type="ARBA" id="ARBA00023052"/>
    </source>
</evidence>
<evidence type="ECO:0000259" key="12">
    <source>
        <dbReference type="SMART" id="SM00861"/>
    </source>
</evidence>
<organism evidence="13 14">
    <name type="scientific">Ideonella azotifigens</name>
    <dbReference type="NCBI Taxonomy" id="513160"/>
    <lineage>
        <taxon>Bacteria</taxon>
        <taxon>Pseudomonadati</taxon>
        <taxon>Pseudomonadota</taxon>
        <taxon>Betaproteobacteria</taxon>
        <taxon>Burkholderiales</taxon>
        <taxon>Sphaerotilaceae</taxon>
        <taxon>Ideonella</taxon>
    </lineage>
</organism>
<dbReference type="InterPro" id="IPR029061">
    <property type="entry name" value="THDP-binding"/>
</dbReference>
<comment type="catalytic activity">
    <reaction evidence="9 11">
        <text>D-sedoheptulose 7-phosphate + D-glyceraldehyde 3-phosphate = aldehydo-D-ribose 5-phosphate + D-xylulose 5-phosphate</text>
        <dbReference type="Rhea" id="RHEA:10508"/>
        <dbReference type="ChEBI" id="CHEBI:57483"/>
        <dbReference type="ChEBI" id="CHEBI:57737"/>
        <dbReference type="ChEBI" id="CHEBI:58273"/>
        <dbReference type="ChEBI" id="CHEBI:59776"/>
        <dbReference type="EC" id="2.2.1.1"/>
    </reaction>
</comment>
<name>A0ABP3VBL7_9BURK</name>
<evidence type="ECO:0000256" key="5">
    <source>
        <dbReference type="ARBA" id="ARBA00022723"/>
    </source>
</evidence>
<dbReference type="EMBL" id="BAAAEW010000011">
    <property type="protein sequence ID" value="GAA0750457.1"/>
    <property type="molecule type" value="Genomic_DNA"/>
</dbReference>
<comment type="cofactor">
    <cofactor evidence="11">
        <name>Mg(2+)</name>
        <dbReference type="ChEBI" id="CHEBI:18420"/>
    </cofactor>
    <cofactor evidence="11">
        <name>Ca(2+)</name>
        <dbReference type="ChEBI" id="CHEBI:29108"/>
    </cofactor>
    <cofactor evidence="11">
        <name>Mn(2+)</name>
        <dbReference type="ChEBI" id="CHEBI:29035"/>
    </cofactor>
    <cofactor evidence="11">
        <name>Co(2+)</name>
        <dbReference type="ChEBI" id="CHEBI:48828"/>
    </cofactor>
    <text evidence="11">Binds 1 Mg(2+) ion per subunit. Can also utilize other divalent metal cations, such as Ca(2+), Mn(2+) and Co(2+).</text>
</comment>
<dbReference type="InterPro" id="IPR055152">
    <property type="entry name" value="Transketolase-like_C_2"/>
</dbReference>
<evidence type="ECO:0000256" key="2">
    <source>
        <dbReference type="ARBA" id="ARBA00011738"/>
    </source>
</evidence>
<dbReference type="SUPFAM" id="SSF52518">
    <property type="entry name" value="Thiamin diphosphate-binding fold (THDP-binding)"/>
    <property type="match status" value="2"/>
</dbReference>
<evidence type="ECO:0000256" key="11">
    <source>
        <dbReference type="RuleBase" id="RU004996"/>
    </source>
</evidence>
<evidence type="ECO:0000256" key="1">
    <source>
        <dbReference type="ARBA" id="ARBA00007131"/>
    </source>
</evidence>
<dbReference type="Pfam" id="PF22613">
    <property type="entry name" value="Transketolase_C_1"/>
    <property type="match status" value="1"/>
</dbReference>
<reference evidence="14" key="1">
    <citation type="journal article" date="2019" name="Int. J. Syst. Evol. Microbiol.">
        <title>The Global Catalogue of Microorganisms (GCM) 10K type strain sequencing project: providing services to taxonomists for standard genome sequencing and annotation.</title>
        <authorList>
            <consortium name="The Broad Institute Genomics Platform"/>
            <consortium name="The Broad Institute Genome Sequencing Center for Infectious Disease"/>
            <person name="Wu L."/>
            <person name="Ma J."/>
        </authorList>
    </citation>
    <scope>NUCLEOTIDE SEQUENCE [LARGE SCALE GENOMIC DNA]</scope>
    <source>
        <strain evidence="14">JCM 15503</strain>
    </source>
</reference>
<comment type="cofactor">
    <cofactor evidence="11">
        <name>thiamine diphosphate</name>
        <dbReference type="ChEBI" id="CHEBI:58937"/>
    </cofactor>
    <text evidence="11">Binds 1 thiamine pyrophosphate per subunit.</text>
</comment>
<dbReference type="NCBIfam" id="TIGR00232">
    <property type="entry name" value="tktlase_bact"/>
    <property type="match status" value="1"/>
</dbReference>
<keyword evidence="7 11" id="KW-0460">Magnesium</keyword>
<dbReference type="EC" id="2.2.1.1" evidence="3 10"/>
<evidence type="ECO:0000256" key="9">
    <source>
        <dbReference type="ARBA" id="ARBA00049473"/>
    </source>
</evidence>
<accession>A0ABP3VBL7</accession>
<dbReference type="PANTHER" id="PTHR43522">
    <property type="entry name" value="TRANSKETOLASE"/>
    <property type="match status" value="1"/>
</dbReference>
<dbReference type="Pfam" id="PF00456">
    <property type="entry name" value="Transketolase_N"/>
    <property type="match status" value="1"/>
</dbReference>
<keyword evidence="5 11" id="KW-0479">Metal-binding</keyword>
<dbReference type="InterPro" id="IPR005474">
    <property type="entry name" value="Transketolase_N"/>
</dbReference>
<feature type="domain" description="Transketolase-like pyrimidine-binding" evidence="12">
    <location>
        <begin position="368"/>
        <end position="538"/>
    </location>
</feature>
<comment type="caution">
    <text evidence="13">The sequence shown here is derived from an EMBL/GenBank/DDBJ whole genome shotgun (WGS) entry which is preliminary data.</text>
</comment>
<dbReference type="InterPro" id="IPR020826">
    <property type="entry name" value="Transketolase_BS"/>
</dbReference>